<protein>
    <submittedName>
        <fullName evidence="2">Uncharacterized protein</fullName>
    </submittedName>
</protein>
<gene>
    <name evidence="3" type="ORF">POVCU1_030410</name>
    <name evidence="2" type="ORF">POVCU2_0033230</name>
</gene>
<evidence type="ECO:0000313" key="4">
    <source>
        <dbReference type="Proteomes" id="UP000078546"/>
    </source>
</evidence>
<evidence type="ECO:0000313" key="3">
    <source>
        <dbReference type="EMBL" id="SBS95981.1"/>
    </source>
</evidence>
<dbReference type="EMBL" id="FLQV01000557">
    <property type="protein sequence ID" value="SBS95981.1"/>
    <property type="molecule type" value="Genomic_DNA"/>
</dbReference>
<organism evidence="2 5">
    <name type="scientific">Plasmodium ovale curtisi</name>
    <dbReference type="NCBI Taxonomy" id="864141"/>
    <lineage>
        <taxon>Eukaryota</taxon>
        <taxon>Sar</taxon>
        <taxon>Alveolata</taxon>
        <taxon>Apicomplexa</taxon>
        <taxon>Aconoidasida</taxon>
        <taxon>Haemosporida</taxon>
        <taxon>Plasmodiidae</taxon>
        <taxon>Plasmodium</taxon>
        <taxon>Plasmodium (Plasmodium)</taxon>
    </lineage>
</organism>
<accession>A0A1A8W277</accession>
<dbReference type="InterPro" id="IPR027973">
    <property type="entry name" value="FSAF1-like"/>
</dbReference>
<dbReference type="VEuPathDB" id="PlasmoDB:PocGH01_12012900"/>
<dbReference type="Proteomes" id="UP000078546">
    <property type="component" value="Unassembled WGS sequence"/>
</dbReference>
<dbReference type="Pfam" id="PF15375">
    <property type="entry name" value="FSAF1"/>
    <property type="match status" value="1"/>
</dbReference>
<proteinExistence type="predicted"/>
<sequence>MKKKSKQEKSESKKRNVEQDKLQKYMDEFWGFSTSSEGDEKVENSKKKNAVSYTDENVTLCDNMEKDNRWKSIIYLNGEKKKENANQNGSKRDDTVSNNINFLKKGKNSLDGNVHDDSCEVGKNVQDDITVKGKKRKKNELEWQVLGDKINFTRTTDTNFLINGKKKKVSLSNILEEKKDEDKYHYENKTYLARRKGEEINSTHNMNDVRCGEEANIFSKKKKKQDISDKIIPNKEKLYKEKMKSKKFFMDTVHEIRKLTLPHLNKFQRKNVENHQIKMLGGKFDKSQKVHYPELMCRKKSIKKNISKRKEQEKILGVKMQSGDYIDMQDVFRKKKREKQLKSKRLF</sequence>
<dbReference type="AlphaFoldDB" id="A0A1A8W277"/>
<feature type="compositionally biased region" description="Basic and acidic residues" evidence="1">
    <location>
        <begin position="7"/>
        <end position="20"/>
    </location>
</feature>
<dbReference type="Proteomes" id="UP000078560">
    <property type="component" value="Unassembled WGS sequence"/>
</dbReference>
<evidence type="ECO:0000256" key="1">
    <source>
        <dbReference type="SAM" id="MobiDB-lite"/>
    </source>
</evidence>
<reference evidence="4 5" key="1">
    <citation type="submission" date="2016-05" db="EMBL/GenBank/DDBJ databases">
        <authorList>
            <person name="Naeem Raeece"/>
        </authorList>
    </citation>
    <scope>NUCLEOTIDE SEQUENCE [LARGE SCALE GENOMIC DNA]</scope>
</reference>
<name>A0A1A8W277_PLAOA</name>
<reference evidence="2" key="2">
    <citation type="submission" date="2016-05" db="EMBL/GenBank/DDBJ databases">
        <authorList>
            <person name="Lavstsen T."/>
            <person name="Jespersen J.S."/>
        </authorList>
    </citation>
    <scope>NUCLEOTIDE SEQUENCE [LARGE SCALE GENOMIC DNA]</scope>
</reference>
<feature type="region of interest" description="Disordered" evidence="1">
    <location>
        <begin position="1"/>
        <end position="20"/>
    </location>
</feature>
<evidence type="ECO:0000313" key="5">
    <source>
        <dbReference type="Proteomes" id="UP000078560"/>
    </source>
</evidence>
<evidence type="ECO:0000313" key="2">
    <source>
        <dbReference type="EMBL" id="SBS85755.1"/>
    </source>
</evidence>
<dbReference type="EMBL" id="FLQU01000445">
    <property type="protein sequence ID" value="SBS85755.1"/>
    <property type="molecule type" value="Genomic_DNA"/>
</dbReference>
<feature type="region of interest" description="Disordered" evidence="1">
    <location>
        <begin position="34"/>
        <end position="55"/>
    </location>
</feature>